<evidence type="ECO:0000313" key="10">
    <source>
        <dbReference type="EMBL" id="SDG42255.1"/>
    </source>
</evidence>
<evidence type="ECO:0000256" key="5">
    <source>
        <dbReference type="ARBA" id="ARBA00024929"/>
    </source>
</evidence>
<dbReference type="OrthoDB" id="9810309at2"/>
<evidence type="ECO:0000256" key="2">
    <source>
        <dbReference type="ARBA" id="ARBA00007487"/>
    </source>
</evidence>
<accession>A0A8G2BLL6</accession>
<dbReference type="RefSeq" id="WP_093153740.1">
    <property type="nucleotide sequence ID" value="NZ_FNBW01000017.1"/>
</dbReference>
<evidence type="ECO:0000256" key="8">
    <source>
        <dbReference type="PIRNR" id="PIRNR015617"/>
    </source>
</evidence>
<dbReference type="SUPFAM" id="SSF52540">
    <property type="entry name" value="P-loop containing nucleoside triphosphate hydrolases"/>
    <property type="match status" value="1"/>
</dbReference>
<dbReference type="EMBL" id="FNBW01000017">
    <property type="protein sequence ID" value="SDG42255.1"/>
    <property type="molecule type" value="Genomic_DNA"/>
</dbReference>
<keyword evidence="8" id="KW-0169">Cobalamin biosynthesis</keyword>
<keyword evidence="8" id="KW-0547">Nucleotide-binding</keyword>
<dbReference type="GO" id="GO:0006779">
    <property type="term" value="P:porphyrin-containing compound biosynthetic process"/>
    <property type="evidence" value="ECO:0007669"/>
    <property type="project" value="UniProtKB-UniRule"/>
</dbReference>
<dbReference type="PANTHER" id="PTHR46638">
    <property type="entry name" value="CORRINOID ADENOSYLTRANSFERASE"/>
    <property type="match status" value="1"/>
</dbReference>
<comment type="function">
    <text evidence="5 8">Required for both de novo synthesis of the corrin ring for the assimilation of exogenous corrinoids. Participates in the adenosylation of a variety of incomplete and complete corrinoids.</text>
</comment>
<dbReference type="PANTHER" id="PTHR46638:SF1">
    <property type="entry name" value="CORRINOID ADENOSYLTRANSFERASE"/>
    <property type="match status" value="1"/>
</dbReference>
<keyword evidence="11" id="KW-1185">Reference proteome</keyword>
<dbReference type="EC" id="2.5.1.17" evidence="3 8"/>
<comment type="catalytic activity">
    <reaction evidence="7 8">
        <text>2 cob(II)alamin + reduced [electron-transfer flavoprotein] + 2 ATP = 2 adenosylcob(III)alamin + 2 triphosphate + oxidized [electron-transfer flavoprotein] + 3 H(+)</text>
        <dbReference type="Rhea" id="RHEA:28671"/>
        <dbReference type="Rhea" id="RHEA-COMP:10685"/>
        <dbReference type="Rhea" id="RHEA-COMP:10686"/>
        <dbReference type="ChEBI" id="CHEBI:15378"/>
        <dbReference type="ChEBI" id="CHEBI:16304"/>
        <dbReference type="ChEBI" id="CHEBI:18036"/>
        <dbReference type="ChEBI" id="CHEBI:18408"/>
        <dbReference type="ChEBI" id="CHEBI:30616"/>
        <dbReference type="ChEBI" id="CHEBI:57692"/>
        <dbReference type="ChEBI" id="CHEBI:58307"/>
        <dbReference type="EC" id="2.5.1.17"/>
    </reaction>
</comment>
<dbReference type="PIRSF" id="PIRSF015617">
    <property type="entry name" value="Adensltrnsf_CobA"/>
    <property type="match status" value="1"/>
</dbReference>
<evidence type="ECO:0000256" key="4">
    <source>
        <dbReference type="ARBA" id="ARBA00023244"/>
    </source>
</evidence>
<name>A0A8G2BLL6_9PROT</name>
<evidence type="ECO:0000256" key="1">
    <source>
        <dbReference type="ARBA" id="ARBA00005121"/>
    </source>
</evidence>
<proteinExistence type="inferred from homology"/>
<comment type="caution">
    <text evidence="10">The sequence shown here is derived from an EMBL/GenBank/DDBJ whole genome shotgun (WGS) entry which is preliminary data.</text>
</comment>
<dbReference type="Pfam" id="PF02572">
    <property type="entry name" value="CobA_CobO_BtuR"/>
    <property type="match status" value="1"/>
</dbReference>
<dbReference type="GO" id="GO:0008817">
    <property type="term" value="F:corrinoid adenosyltransferase activity"/>
    <property type="evidence" value="ECO:0007669"/>
    <property type="project" value="UniProtKB-UniRule"/>
</dbReference>
<keyword evidence="8" id="KW-0067">ATP-binding</keyword>
<keyword evidence="8" id="KW-0963">Cytoplasm</keyword>
<keyword evidence="4 8" id="KW-0627">Porphyrin biosynthesis</keyword>
<keyword evidence="8 10" id="KW-0808">Transferase</keyword>
<dbReference type="Gene3D" id="3.40.50.300">
    <property type="entry name" value="P-loop containing nucleotide triphosphate hydrolases"/>
    <property type="match status" value="1"/>
</dbReference>
<evidence type="ECO:0000256" key="9">
    <source>
        <dbReference type="SAM" id="MobiDB-lite"/>
    </source>
</evidence>
<comment type="similarity">
    <text evidence="2 8">Belongs to the Cob(I)alamin adenosyltransferase family.</text>
</comment>
<dbReference type="AlphaFoldDB" id="A0A8G2BLL6"/>
<dbReference type="InterPro" id="IPR027417">
    <property type="entry name" value="P-loop_NTPase"/>
</dbReference>
<dbReference type="GO" id="GO:0005524">
    <property type="term" value="F:ATP binding"/>
    <property type="evidence" value="ECO:0007669"/>
    <property type="project" value="UniProtKB-UniRule"/>
</dbReference>
<dbReference type="CDD" id="cd00561">
    <property type="entry name" value="CobA_ACA"/>
    <property type="match status" value="1"/>
</dbReference>
<dbReference type="UniPathway" id="UPA00148">
    <property type="reaction ID" value="UER00233"/>
</dbReference>
<dbReference type="Proteomes" id="UP000198615">
    <property type="component" value="Unassembled WGS sequence"/>
</dbReference>
<organism evidence="10 11">
    <name type="scientific">Thalassobaculum litoreum DSM 18839</name>
    <dbReference type="NCBI Taxonomy" id="1123362"/>
    <lineage>
        <taxon>Bacteria</taxon>
        <taxon>Pseudomonadati</taxon>
        <taxon>Pseudomonadota</taxon>
        <taxon>Alphaproteobacteria</taxon>
        <taxon>Rhodospirillales</taxon>
        <taxon>Thalassobaculaceae</taxon>
        <taxon>Thalassobaculum</taxon>
    </lineage>
</organism>
<dbReference type="GO" id="GO:0009236">
    <property type="term" value="P:cobalamin biosynthetic process"/>
    <property type="evidence" value="ECO:0007669"/>
    <property type="project" value="UniProtKB-UniRule"/>
</dbReference>
<gene>
    <name evidence="10" type="ORF">SAMN05660686_04332</name>
</gene>
<evidence type="ECO:0000313" key="11">
    <source>
        <dbReference type="Proteomes" id="UP000198615"/>
    </source>
</evidence>
<sequence length="211" mass="23496">MTETEDSARAETHRAEAHRAEMKRVQAEHRARMKMKQKSERGLLAVHTGDGKGKSTAAFGTIIRALGWGRSVGVVQFIKGTWKTGENEFFKRFPDLLTFKRMGDGFTWDTQDRDQDIRAAKAAWDAAQEMFTGGEYDLVVLDELSIALRYEYLEVADVVEALAGRHPRTTVIVTGRDAPAALIESADLVTEMTKVKHPFDAGIKAASGFDY</sequence>
<comment type="pathway">
    <text evidence="1 8">Cofactor biosynthesis; adenosylcobalamin biosynthesis; adenosylcobalamin from cob(II)yrinate a,c-diamide: step 2/7.</text>
</comment>
<evidence type="ECO:0000256" key="6">
    <source>
        <dbReference type="ARBA" id="ARBA00048555"/>
    </source>
</evidence>
<reference evidence="10 11" key="1">
    <citation type="submission" date="2016-10" db="EMBL/GenBank/DDBJ databases">
        <authorList>
            <person name="Varghese N."/>
            <person name="Submissions S."/>
        </authorList>
    </citation>
    <scope>NUCLEOTIDE SEQUENCE [LARGE SCALE GENOMIC DNA]</scope>
    <source>
        <strain evidence="10 11">DSM 18839</strain>
    </source>
</reference>
<feature type="region of interest" description="Disordered" evidence="9">
    <location>
        <begin position="1"/>
        <end position="23"/>
    </location>
</feature>
<evidence type="ECO:0000256" key="3">
    <source>
        <dbReference type="ARBA" id="ARBA00012454"/>
    </source>
</evidence>
<dbReference type="NCBIfam" id="NF004637">
    <property type="entry name" value="PRK05986.1"/>
    <property type="match status" value="1"/>
</dbReference>
<dbReference type="NCBIfam" id="TIGR00708">
    <property type="entry name" value="cobA"/>
    <property type="match status" value="1"/>
</dbReference>
<dbReference type="InterPro" id="IPR003724">
    <property type="entry name" value="CblAdoTrfase_CobA"/>
</dbReference>
<dbReference type="GO" id="GO:0005737">
    <property type="term" value="C:cytoplasm"/>
    <property type="evidence" value="ECO:0007669"/>
    <property type="project" value="UniProtKB-SubCell"/>
</dbReference>
<comment type="catalytic activity">
    <reaction evidence="6 8">
        <text>2 cob(II)yrinate a,c diamide + reduced [electron-transfer flavoprotein] + 2 ATP = 2 adenosylcob(III)yrinate a,c-diamide + 2 triphosphate + oxidized [electron-transfer flavoprotein] + 3 H(+)</text>
        <dbReference type="Rhea" id="RHEA:11528"/>
        <dbReference type="Rhea" id="RHEA-COMP:10685"/>
        <dbReference type="Rhea" id="RHEA-COMP:10686"/>
        <dbReference type="ChEBI" id="CHEBI:15378"/>
        <dbReference type="ChEBI" id="CHEBI:18036"/>
        <dbReference type="ChEBI" id="CHEBI:30616"/>
        <dbReference type="ChEBI" id="CHEBI:57692"/>
        <dbReference type="ChEBI" id="CHEBI:58307"/>
        <dbReference type="ChEBI" id="CHEBI:58503"/>
        <dbReference type="ChEBI" id="CHEBI:58537"/>
        <dbReference type="EC" id="2.5.1.17"/>
    </reaction>
</comment>
<protein>
    <recommendedName>
        <fullName evidence="3 8">Corrinoid adenosyltransferase</fullName>
        <ecNumber evidence="3 8">2.5.1.17</ecNumber>
    </recommendedName>
    <alternativeName>
        <fullName evidence="8">Cob(II)alamin adenosyltransferase</fullName>
    </alternativeName>
    <alternativeName>
        <fullName evidence="8">Cob(II)yrinic acid a,c-diamide adenosyltransferase</fullName>
    </alternativeName>
</protein>
<comment type="subcellular location">
    <subcellularLocation>
        <location evidence="8">Cytoplasm</location>
    </subcellularLocation>
</comment>
<evidence type="ECO:0000256" key="7">
    <source>
        <dbReference type="ARBA" id="ARBA00048692"/>
    </source>
</evidence>